<reference evidence="1" key="1">
    <citation type="submission" date="2012-09" db="EMBL/GenBank/DDBJ databases">
        <title>Metagenomic Characterization of a Microbial Community in Wastewater Detects High Levels of Antibiotic Resistance.</title>
        <authorList>
            <person name="Abrams M."/>
            <person name="Caldwell A."/>
            <person name="Vandaei E."/>
            <person name="Lee W."/>
            <person name="Perrott J."/>
            <person name="Khan S.Y."/>
            <person name="Ta J."/>
            <person name="Romero D."/>
            <person name="Nguyen V."/>
            <person name="Pourmand N."/>
            <person name="Ouverney C.C."/>
        </authorList>
    </citation>
    <scope>NUCLEOTIDE SEQUENCE</scope>
</reference>
<organism evidence="1">
    <name type="scientific">uncultured bacterium A1Q1_fos_15</name>
    <dbReference type="NCBI Taxonomy" id="1256548"/>
    <lineage>
        <taxon>Bacteria</taxon>
        <taxon>environmental samples</taxon>
    </lineage>
</organism>
<dbReference type="AlphaFoldDB" id="L7VXP5"/>
<sequence>MAVNADQLQIDSKDMRFVPDIYRAISALSHEPYSVLREIGWVRTGSVDQPETVEEKWE</sequence>
<dbReference type="EMBL" id="JX649900">
    <property type="protein sequence ID" value="AGC72389.1"/>
    <property type="molecule type" value="Genomic_DNA"/>
</dbReference>
<name>L7VXP5_9BACT</name>
<evidence type="ECO:0000313" key="1">
    <source>
        <dbReference type="EMBL" id="AGC72389.1"/>
    </source>
</evidence>
<proteinExistence type="predicted"/>
<accession>L7VXP5</accession>
<protein>
    <submittedName>
        <fullName evidence="1">Uncharacterized protein</fullName>
    </submittedName>
</protein>